<keyword evidence="10" id="KW-1185">Reference proteome</keyword>
<keyword evidence="6 8" id="KW-0472">Membrane</keyword>
<evidence type="ECO:0000313" key="9">
    <source>
        <dbReference type="EMBL" id="MBC2607808.1"/>
    </source>
</evidence>
<name>A0A7X1B8V9_9BACT</name>
<comment type="subcellular location">
    <subcellularLocation>
        <location evidence="1">Cell membrane</location>
        <topology evidence="1">Single-pass membrane protein</topology>
    </subcellularLocation>
    <subcellularLocation>
        <location evidence="7">Cell membrane</location>
        <topology evidence="7">Single-pass type II membrane protein</topology>
    </subcellularLocation>
</comment>
<evidence type="ECO:0000256" key="3">
    <source>
        <dbReference type="ARBA" id="ARBA00022475"/>
    </source>
</evidence>
<feature type="transmembrane region" description="Helical" evidence="8">
    <location>
        <begin position="20"/>
        <end position="37"/>
    </location>
</feature>
<comment type="caution">
    <text evidence="9">The sequence shown here is derived from an EMBL/GenBank/DDBJ whole genome shotgun (WGS) entry which is preliminary data.</text>
</comment>
<dbReference type="PANTHER" id="PTHR30558:SF13">
    <property type="entry name" value="BIOPOLYMER TRANSPORT PROTEIN EXBD2"/>
    <property type="match status" value="1"/>
</dbReference>
<organism evidence="9 10">
    <name type="scientific">Pelagicoccus albus</name>
    <dbReference type="NCBI Taxonomy" id="415222"/>
    <lineage>
        <taxon>Bacteria</taxon>
        <taxon>Pseudomonadati</taxon>
        <taxon>Verrucomicrobiota</taxon>
        <taxon>Opitutia</taxon>
        <taxon>Puniceicoccales</taxon>
        <taxon>Pelagicoccaceae</taxon>
        <taxon>Pelagicoccus</taxon>
    </lineage>
</organism>
<dbReference type="Pfam" id="PF02472">
    <property type="entry name" value="ExbD"/>
    <property type="match status" value="1"/>
</dbReference>
<dbReference type="GO" id="GO:0015031">
    <property type="term" value="P:protein transport"/>
    <property type="evidence" value="ECO:0007669"/>
    <property type="project" value="UniProtKB-KW"/>
</dbReference>
<dbReference type="Gene3D" id="3.30.420.270">
    <property type="match status" value="1"/>
</dbReference>
<keyword evidence="7" id="KW-0813">Transport</keyword>
<accession>A0A7X1B8V9</accession>
<evidence type="ECO:0000256" key="8">
    <source>
        <dbReference type="SAM" id="Phobius"/>
    </source>
</evidence>
<evidence type="ECO:0000256" key="5">
    <source>
        <dbReference type="ARBA" id="ARBA00022989"/>
    </source>
</evidence>
<keyword evidence="3" id="KW-1003">Cell membrane</keyword>
<evidence type="ECO:0000256" key="1">
    <source>
        <dbReference type="ARBA" id="ARBA00004162"/>
    </source>
</evidence>
<evidence type="ECO:0000256" key="6">
    <source>
        <dbReference type="ARBA" id="ARBA00023136"/>
    </source>
</evidence>
<dbReference type="GO" id="GO:0022857">
    <property type="term" value="F:transmembrane transporter activity"/>
    <property type="evidence" value="ECO:0007669"/>
    <property type="project" value="InterPro"/>
</dbReference>
<dbReference type="Proteomes" id="UP000526501">
    <property type="component" value="Unassembled WGS sequence"/>
</dbReference>
<dbReference type="GO" id="GO:0005886">
    <property type="term" value="C:plasma membrane"/>
    <property type="evidence" value="ECO:0007669"/>
    <property type="project" value="UniProtKB-SubCell"/>
</dbReference>
<keyword evidence="4 7" id="KW-0812">Transmembrane</keyword>
<keyword evidence="7" id="KW-0653">Protein transport</keyword>
<dbReference type="EMBL" id="JACHVC010000013">
    <property type="protein sequence ID" value="MBC2607808.1"/>
    <property type="molecule type" value="Genomic_DNA"/>
</dbReference>
<dbReference type="PANTHER" id="PTHR30558">
    <property type="entry name" value="EXBD MEMBRANE COMPONENT OF PMF-DRIVEN MACROMOLECULE IMPORT SYSTEM"/>
    <property type="match status" value="1"/>
</dbReference>
<sequence length="134" mass="14990">MARRSRQRKEEQSIDITPMLDVVFIMLIFFIVTTSFVKETGIQVTRPEALTAELKERGNILVGIRENGEVWINKSHVEMNAIQTIIERLRAENPEGETVIVADKAADNAVLTQVMQQLARAGIGQVSIAAESRE</sequence>
<reference evidence="9 10" key="1">
    <citation type="submission" date="2020-07" db="EMBL/GenBank/DDBJ databases">
        <authorList>
            <person name="Feng X."/>
        </authorList>
    </citation>
    <scope>NUCLEOTIDE SEQUENCE [LARGE SCALE GENOMIC DNA]</scope>
    <source>
        <strain evidence="9 10">JCM23202</strain>
    </source>
</reference>
<evidence type="ECO:0000256" key="2">
    <source>
        <dbReference type="ARBA" id="ARBA00005811"/>
    </source>
</evidence>
<proteinExistence type="inferred from homology"/>
<dbReference type="RefSeq" id="WP_185661673.1">
    <property type="nucleotide sequence ID" value="NZ_CAWPOO010000013.1"/>
</dbReference>
<dbReference type="InterPro" id="IPR003400">
    <property type="entry name" value="ExbD"/>
</dbReference>
<dbReference type="AlphaFoldDB" id="A0A7X1B8V9"/>
<evidence type="ECO:0000256" key="4">
    <source>
        <dbReference type="ARBA" id="ARBA00022692"/>
    </source>
</evidence>
<evidence type="ECO:0000256" key="7">
    <source>
        <dbReference type="RuleBase" id="RU003879"/>
    </source>
</evidence>
<keyword evidence="5 8" id="KW-1133">Transmembrane helix</keyword>
<protein>
    <submittedName>
        <fullName evidence="9">Biopolymer transporter ExbD</fullName>
    </submittedName>
</protein>
<evidence type="ECO:0000313" key="10">
    <source>
        <dbReference type="Proteomes" id="UP000526501"/>
    </source>
</evidence>
<gene>
    <name evidence="9" type="ORF">H5P27_17270</name>
</gene>
<comment type="similarity">
    <text evidence="2 7">Belongs to the ExbD/TolR family.</text>
</comment>